<keyword evidence="6 8" id="KW-0119">Carbohydrate metabolism</keyword>
<evidence type="ECO:0000256" key="3">
    <source>
        <dbReference type="ARBA" id="ARBA00022723"/>
    </source>
</evidence>
<accession>A0A953LDU0</accession>
<feature type="binding site" evidence="9">
    <location>
        <position position="33"/>
    </location>
    <ligand>
        <name>Mn(2+)</name>
        <dbReference type="ChEBI" id="CHEBI:29035"/>
        <label>1</label>
    </ligand>
</feature>
<comment type="pathway">
    <text evidence="7">Carbohydrate biosynthesis.</text>
</comment>
<dbReference type="GO" id="GO:0006094">
    <property type="term" value="P:gluconeogenesis"/>
    <property type="evidence" value="ECO:0007669"/>
    <property type="project" value="InterPro"/>
</dbReference>
<evidence type="ECO:0000256" key="6">
    <source>
        <dbReference type="ARBA" id="ARBA00023277"/>
    </source>
</evidence>
<dbReference type="FunFam" id="3.40.190.90:FF:000001">
    <property type="entry name" value="Fructose-1,6-bisphosphatase"/>
    <property type="match status" value="1"/>
</dbReference>
<feature type="binding site" evidence="9">
    <location>
        <position position="212"/>
    </location>
    <ligand>
        <name>Mn(2+)</name>
        <dbReference type="ChEBI" id="CHEBI:29035"/>
        <label>2</label>
    </ligand>
</feature>
<dbReference type="AlphaFoldDB" id="A0A953LDU0"/>
<feature type="binding site" evidence="10">
    <location>
        <begin position="185"/>
        <end position="187"/>
    </location>
    <ligand>
        <name>substrate</name>
    </ligand>
</feature>
<evidence type="ECO:0000256" key="2">
    <source>
        <dbReference type="ARBA" id="ARBA00008989"/>
    </source>
</evidence>
<dbReference type="PANTHER" id="PTHR30447:SF0">
    <property type="entry name" value="FRUCTOSE-1,6-BISPHOSPHATASE 1 CLASS 2-RELATED"/>
    <property type="match status" value="1"/>
</dbReference>
<evidence type="ECO:0000256" key="4">
    <source>
        <dbReference type="ARBA" id="ARBA00022801"/>
    </source>
</evidence>
<feature type="binding site" evidence="10">
    <location>
        <begin position="87"/>
        <end position="89"/>
    </location>
    <ligand>
        <name>substrate</name>
    </ligand>
</feature>
<reference evidence="11" key="1">
    <citation type="submission" date="2017-11" db="EMBL/GenBank/DDBJ databases">
        <title>Three new genomes from thermophilic consortium.</title>
        <authorList>
            <person name="Quaggio R."/>
            <person name="Amgarten D."/>
            <person name="Setubal J.C."/>
        </authorList>
    </citation>
    <scope>NUCLEOTIDE SEQUENCE</scope>
    <source>
        <strain evidence="11">ZCTH01-B2</strain>
    </source>
</reference>
<gene>
    <name evidence="11" type="primary">glpX</name>
    <name evidence="11" type="ORF">CWE10_06155</name>
</gene>
<dbReference type="EMBL" id="PIUK01000040">
    <property type="protein sequence ID" value="MBY6275795.1"/>
    <property type="molecule type" value="Genomic_DNA"/>
</dbReference>
<keyword evidence="5 9" id="KW-0464">Manganese</keyword>
<dbReference type="RefSeq" id="WP_011194202.1">
    <property type="nucleotide sequence ID" value="NZ_JACSIR010000049.1"/>
</dbReference>
<comment type="catalytic activity">
    <reaction evidence="1">
        <text>beta-D-fructose 1,6-bisphosphate + H2O = beta-D-fructose 6-phosphate + phosphate</text>
        <dbReference type="Rhea" id="RHEA:11064"/>
        <dbReference type="ChEBI" id="CHEBI:15377"/>
        <dbReference type="ChEBI" id="CHEBI:32966"/>
        <dbReference type="ChEBI" id="CHEBI:43474"/>
        <dbReference type="ChEBI" id="CHEBI:57634"/>
        <dbReference type="EC" id="3.1.3.11"/>
    </reaction>
</comment>
<feature type="binding site" evidence="9">
    <location>
        <position position="57"/>
    </location>
    <ligand>
        <name>Mn(2+)</name>
        <dbReference type="ChEBI" id="CHEBI:29035"/>
        <label>1</label>
    </ligand>
</feature>
<dbReference type="InterPro" id="IPR004464">
    <property type="entry name" value="FBPase_class-2/SBPase"/>
</dbReference>
<evidence type="ECO:0000256" key="5">
    <source>
        <dbReference type="ARBA" id="ARBA00023211"/>
    </source>
</evidence>
<feature type="binding site" evidence="9">
    <location>
        <position position="84"/>
    </location>
    <ligand>
        <name>Mn(2+)</name>
        <dbReference type="ChEBI" id="CHEBI:29035"/>
        <label>2</label>
    </ligand>
</feature>
<dbReference type="PANTHER" id="PTHR30447">
    <property type="entry name" value="FRUCTOSE-1,6-BISPHOSPHATASE CLASS 2"/>
    <property type="match status" value="1"/>
</dbReference>
<feature type="binding site" evidence="10">
    <location>
        <position position="118"/>
    </location>
    <ligand>
        <name>substrate</name>
    </ligand>
</feature>
<evidence type="ECO:0000256" key="7">
    <source>
        <dbReference type="ARBA" id="ARBA00024331"/>
    </source>
</evidence>
<dbReference type="GO" id="GO:0042132">
    <property type="term" value="F:fructose 1,6-bisphosphate 1-phosphatase activity"/>
    <property type="evidence" value="ECO:0007669"/>
    <property type="project" value="UniProtKB-EC"/>
</dbReference>
<dbReference type="Gene3D" id="3.30.540.10">
    <property type="entry name" value="Fructose-1,6-Bisphosphatase, subunit A, domain 1"/>
    <property type="match status" value="1"/>
</dbReference>
<dbReference type="Pfam" id="PF03320">
    <property type="entry name" value="FBPase_glpX"/>
    <property type="match status" value="1"/>
</dbReference>
<dbReference type="PIRSF" id="PIRSF004532">
    <property type="entry name" value="GlpX"/>
    <property type="match status" value="1"/>
</dbReference>
<dbReference type="Gene3D" id="3.40.190.90">
    <property type="match status" value="1"/>
</dbReference>
<keyword evidence="4" id="KW-0378">Hydrolase</keyword>
<name>A0A953LDU0_SYMTR</name>
<feature type="binding site" evidence="10">
    <location>
        <begin position="163"/>
        <end position="165"/>
    </location>
    <ligand>
        <name>substrate</name>
    </ligand>
</feature>
<dbReference type="GO" id="GO:0005829">
    <property type="term" value="C:cytosol"/>
    <property type="evidence" value="ECO:0007669"/>
    <property type="project" value="TreeGrafter"/>
</dbReference>
<feature type="binding site" evidence="9">
    <location>
        <position position="87"/>
    </location>
    <ligand>
        <name>Mn(2+)</name>
        <dbReference type="ChEBI" id="CHEBI:29035"/>
        <label>2</label>
    </ligand>
</feature>
<comment type="similarity">
    <text evidence="2 8">Belongs to the FBPase class 2 family.</text>
</comment>
<evidence type="ECO:0000313" key="11">
    <source>
        <dbReference type="EMBL" id="MBY6275795.1"/>
    </source>
</evidence>
<evidence type="ECO:0000256" key="8">
    <source>
        <dbReference type="PIRNR" id="PIRNR004532"/>
    </source>
</evidence>
<evidence type="ECO:0000256" key="9">
    <source>
        <dbReference type="PIRSR" id="PIRSR004532-1"/>
    </source>
</evidence>
<feature type="binding site" evidence="10">
    <location>
        <position position="209"/>
    </location>
    <ligand>
        <name>substrate</name>
    </ligand>
</feature>
<organism evidence="11 12">
    <name type="scientific">Symbiobacterium thermophilum</name>
    <dbReference type="NCBI Taxonomy" id="2734"/>
    <lineage>
        <taxon>Bacteria</taxon>
        <taxon>Bacillati</taxon>
        <taxon>Bacillota</taxon>
        <taxon>Clostridia</taxon>
        <taxon>Eubacteriales</taxon>
        <taxon>Symbiobacteriaceae</taxon>
        <taxon>Symbiobacterium</taxon>
    </lineage>
</organism>
<proteinExistence type="inferred from homology"/>
<evidence type="ECO:0000256" key="10">
    <source>
        <dbReference type="PIRSR" id="PIRSR004532-2"/>
    </source>
</evidence>
<dbReference type="GO" id="GO:0046872">
    <property type="term" value="F:metal ion binding"/>
    <property type="evidence" value="ECO:0007669"/>
    <property type="project" value="UniProtKB-KW"/>
</dbReference>
<dbReference type="OMA" id="AVFYMDK"/>
<protein>
    <recommendedName>
        <fullName evidence="8">Fructose-1,6-bisphosphatase</fullName>
    </recommendedName>
</protein>
<dbReference type="CDD" id="cd01516">
    <property type="entry name" value="FBPase_glpX"/>
    <property type="match status" value="1"/>
</dbReference>
<dbReference type="GO" id="GO:0030388">
    <property type="term" value="P:fructose 1,6-bisphosphate metabolic process"/>
    <property type="evidence" value="ECO:0007669"/>
    <property type="project" value="TreeGrafter"/>
</dbReference>
<dbReference type="Proteomes" id="UP000732377">
    <property type="component" value="Unassembled WGS sequence"/>
</dbReference>
<evidence type="ECO:0000313" key="12">
    <source>
        <dbReference type="Proteomes" id="UP000732377"/>
    </source>
</evidence>
<comment type="cofactor">
    <cofactor evidence="9">
        <name>Mn(2+)</name>
        <dbReference type="ChEBI" id="CHEBI:29035"/>
    </cofactor>
</comment>
<dbReference type="GO" id="GO:0006071">
    <property type="term" value="P:glycerol metabolic process"/>
    <property type="evidence" value="ECO:0007669"/>
    <property type="project" value="InterPro"/>
</dbReference>
<sequence>MERELALELVRITEAAALASARWMGRGDKELADQLAVDAMRAGFDRVAIDGVVVIGEGEMDEAPMLYIGEQVGAGGIPVDVAVDPVEGTNLVAKGLNGAIAVVAVAPRGHLLHAPDMYMEKIAVGPRAKGCIDITAPITANLKWVAQAKGKDISDLTVVILDRERHRSLIQECRDAGARIKLISDGDVAPAVAAAIDETGVDILMGIGGAPEGVLAAAALKCLGGDMQARLKPQNEQEYARCKAMGLSDPEQVLTLDDLVKSEDVYFSATGITDGDLLRGVRYSGRNVATTHSIALRGTTGTVRFIEATHMLDRKPHWYRLKV</sequence>
<dbReference type="NCBIfam" id="TIGR00330">
    <property type="entry name" value="glpX"/>
    <property type="match status" value="1"/>
</dbReference>
<dbReference type="SUPFAM" id="SSF56655">
    <property type="entry name" value="Carbohydrate phosphatase"/>
    <property type="match status" value="1"/>
</dbReference>
<comment type="caution">
    <text evidence="11">The sequence shown here is derived from an EMBL/GenBank/DDBJ whole genome shotgun (WGS) entry which is preliminary data.</text>
</comment>
<keyword evidence="3 9" id="KW-0479">Metal-binding</keyword>
<evidence type="ECO:0000256" key="1">
    <source>
        <dbReference type="ARBA" id="ARBA00001273"/>
    </source>
</evidence>